<evidence type="ECO:0000256" key="1">
    <source>
        <dbReference type="ARBA" id="ARBA00022801"/>
    </source>
</evidence>
<protein>
    <submittedName>
        <fullName evidence="5">Dienelactone hydrolase</fullName>
    </submittedName>
</protein>
<dbReference type="InterPro" id="IPR016986">
    <property type="entry name" value="UCP031982_abhydr"/>
</dbReference>
<keyword evidence="3" id="KW-0732">Signal</keyword>
<organism evidence="5 6">
    <name type="scientific">Telmatospirillum siberiense</name>
    <dbReference type="NCBI Taxonomy" id="382514"/>
    <lineage>
        <taxon>Bacteria</taxon>
        <taxon>Pseudomonadati</taxon>
        <taxon>Pseudomonadota</taxon>
        <taxon>Alphaproteobacteria</taxon>
        <taxon>Rhodospirillales</taxon>
        <taxon>Rhodospirillaceae</taxon>
        <taxon>Telmatospirillum</taxon>
    </lineage>
</organism>
<dbReference type="AlphaFoldDB" id="A0A2N3PN33"/>
<feature type="domain" description="AB hydrolase-1" evidence="4">
    <location>
        <begin position="78"/>
        <end position="287"/>
    </location>
</feature>
<dbReference type="EMBL" id="PIUM01000043">
    <property type="protein sequence ID" value="PKU21804.1"/>
    <property type="molecule type" value="Genomic_DNA"/>
</dbReference>
<keyword evidence="1 5" id="KW-0378">Hydrolase</keyword>
<proteinExistence type="inferred from homology"/>
<dbReference type="Pfam" id="PF12697">
    <property type="entry name" value="Abhydrolase_6"/>
    <property type="match status" value="1"/>
</dbReference>
<dbReference type="InterPro" id="IPR029058">
    <property type="entry name" value="AB_hydrolase_fold"/>
</dbReference>
<sequence length="330" mass="35316">MNKSHLAAIVLTILGLCPAGPAEAVGFQWGTASDPDGKPLQLAIWYPSDDEAGEQIFGPFRQTVTQNGTVHGDHLPLIVLSHGTGGSLFNSHDSAIAFAKAGFVAVAVTHTGDNYQDQANSFTSANLTNRVRHVRRVIDYMLTDWSRHVVIDPARIGIFGHSAGGTTALVAIGGRAELGRLVAYCQDNPDDWGCNKARQRNGEALNGTPLPSILAPDRRIGAAVLMAPAMAAAFTPDGLASVRVPVQLWIAERDEVAPDAEQVAHLLPGPVEVHRIEGAGHFAFLSPCSDILLARAPEICTDPPGFDRPAFLADLQRRAITFFKRTLKTQ</sequence>
<feature type="signal peptide" evidence="3">
    <location>
        <begin position="1"/>
        <end position="24"/>
    </location>
</feature>
<feature type="chain" id="PRO_5014950069" evidence="3">
    <location>
        <begin position="25"/>
        <end position="330"/>
    </location>
</feature>
<dbReference type="PANTHER" id="PTHR22946">
    <property type="entry name" value="DIENELACTONE HYDROLASE DOMAIN-CONTAINING PROTEIN-RELATED"/>
    <property type="match status" value="1"/>
</dbReference>
<accession>A0A2N3PN33</accession>
<dbReference type="PIRSF" id="PIRSF031982">
    <property type="entry name" value="UCP031982_abhydr"/>
    <property type="match status" value="1"/>
</dbReference>
<evidence type="ECO:0000259" key="4">
    <source>
        <dbReference type="Pfam" id="PF12697"/>
    </source>
</evidence>
<dbReference type="GO" id="GO:0052689">
    <property type="term" value="F:carboxylic ester hydrolase activity"/>
    <property type="evidence" value="ECO:0007669"/>
    <property type="project" value="UniProtKB-ARBA"/>
</dbReference>
<evidence type="ECO:0000256" key="3">
    <source>
        <dbReference type="SAM" id="SignalP"/>
    </source>
</evidence>
<dbReference type="RefSeq" id="WP_101253336.1">
    <property type="nucleotide sequence ID" value="NZ_PIUM01000043.1"/>
</dbReference>
<dbReference type="OrthoDB" id="9814760at2"/>
<dbReference type="Gene3D" id="3.40.50.1820">
    <property type="entry name" value="alpha/beta hydrolase"/>
    <property type="match status" value="1"/>
</dbReference>
<dbReference type="InterPro" id="IPR000073">
    <property type="entry name" value="AB_hydrolase_1"/>
</dbReference>
<dbReference type="PANTHER" id="PTHR22946:SF9">
    <property type="entry name" value="POLYKETIDE TRANSFERASE AF380"/>
    <property type="match status" value="1"/>
</dbReference>
<comment type="similarity">
    <text evidence="2">Belongs to the AB hydrolase superfamily. FUS2 hydrolase family.</text>
</comment>
<dbReference type="SUPFAM" id="SSF53474">
    <property type="entry name" value="alpha/beta-Hydrolases"/>
    <property type="match status" value="1"/>
</dbReference>
<keyword evidence="6" id="KW-1185">Reference proteome</keyword>
<evidence type="ECO:0000313" key="6">
    <source>
        <dbReference type="Proteomes" id="UP000233293"/>
    </source>
</evidence>
<comment type="caution">
    <text evidence="5">The sequence shown here is derived from an EMBL/GenBank/DDBJ whole genome shotgun (WGS) entry which is preliminary data.</text>
</comment>
<name>A0A2N3PN33_9PROT</name>
<reference evidence="6" key="1">
    <citation type="submission" date="2017-12" db="EMBL/GenBank/DDBJ databases">
        <title>Draft genome sequence of Telmatospirillum siberiense 26-4b1T, an acidotolerant peatland alphaproteobacterium potentially involved in sulfur cycling.</title>
        <authorList>
            <person name="Hausmann B."/>
            <person name="Pjevac P."/>
            <person name="Schreck K."/>
            <person name="Herbold C.W."/>
            <person name="Daims H."/>
            <person name="Wagner M."/>
            <person name="Pester M."/>
            <person name="Loy A."/>
        </authorList>
    </citation>
    <scope>NUCLEOTIDE SEQUENCE [LARGE SCALE GENOMIC DNA]</scope>
    <source>
        <strain evidence="6">26-4b1</strain>
    </source>
</reference>
<gene>
    <name evidence="5" type="ORF">CWS72_24750</name>
</gene>
<dbReference type="InterPro" id="IPR050261">
    <property type="entry name" value="FrsA_esterase"/>
</dbReference>
<evidence type="ECO:0000313" key="5">
    <source>
        <dbReference type="EMBL" id="PKU21804.1"/>
    </source>
</evidence>
<evidence type="ECO:0000256" key="2">
    <source>
        <dbReference type="ARBA" id="ARBA00038115"/>
    </source>
</evidence>
<dbReference type="Proteomes" id="UP000233293">
    <property type="component" value="Unassembled WGS sequence"/>
</dbReference>